<protein>
    <submittedName>
        <fullName evidence="1">Uncharacterized protein</fullName>
    </submittedName>
</protein>
<name>A0A2P2KIF9_RHIMU</name>
<accession>A0A2P2KIF9</accession>
<evidence type="ECO:0000313" key="1">
    <source>
        <dbReference type="EMBL" id="MBX05506.1"/>
    </source>
</evidence>
<proteinExistence type="predicted"/>
<reference evidence="1" key="1">
    <citation type="submission" date="2018-02" db="EMBL/GenBank/DDBJ databases">
        <title>Rhizophora mucronata_Transcriptome.</title>
        <authorList>
            <person name="Meera S.P."/>
            <person name="Sreeshan A."/>
            <person name="Augustine A."/>
        </authorList>
    </citation>
    <scope>NUCLEOTIDE SEQUENCE</scope>
    <source>
        <tissue evidence="1">Leaf</tissue>
    </source>
</reference>
<dbReference type="AlphaFoldDB" id="A0A2P2KIF9"/>
<sequence>MTGGSSAIPPHLANSMATNVSCSQPEFLLDSAELVGFRSKYLLFYGDSELKFHSKSQTQRC</sequence>
<dbReference type="EMBL" id="GGEC01025022">
    <property type="protein sequence ID" value="MBX05506.1"/>
    <property type="molecule type" value="Transcribed_RNA"/>
</dbReference>
<organism evidence="1">
    <name type="scientific">Rhizophora mucronata</name>
    <name type="common">Asiatic mangrove</name>
    <dbReference type="NCBI Taxonomy" id="61149"/>
    <lineage>
        <taxon>Eukaryota</taxon>
        <taxon>Viridiplantae</taxon>
        <taxon>Streptophyta</taxon>
        <taxon>Embryophyta</taxon>
        <taxon>Tracheophyta</taxon>
        <taxon>Spermatophyta</taxon>
        <taxon>Magnoliopsida</taxon>
        <taxon>eudicotyledons</taxon>
        <taxon>Gunneridae</taxon>
        <taxon>Pentapetalae</taxon>
        <taxon>rosids</taxon>
        <taxon>fabids</taxon>
        <taxon>Malpighiales</taxon>
        <taxon>Rhizophoraceae</taxon>
        <taxon>Rhizophora</taxon>
    </lineage>
</organism>